<evidence type="ECO:0000313" key="9">
    <source>
        <dbReference type="EMBL" id="MFD0913230.1"/>
    </source>
</evidence>
<dbReference type="InterPro" id="IPR023058">
    <property type="entry name" value="PPIase_PpiC_CS"/>
</dbReference>
<dbReference type="Gene3D" id="1.10.8.1040">
    <property type="match status" value="1"/>
</dbReference>
<dbReference type="InterPro" id="IPR050245">
    <property type="entry name" value="PrsA_foldase"/>
</dbReference>
<dbReference type="GO" id="GO:0016853">
    <property type="term" value="F:isomerase activity"/>
    <property type="evidence" value="ECO:0007669"/>
    <property type="project" value="UniProtKB-KW"/>
</dbReference>
<evidence type="ECO:0000313" key="10">
    <source>
        <dbReference type="Proteomes" id="UP001597128"/>
    </source>
</evidence>
<name>A0ABW3F7D3_9PROT</name>
<reference evidence="10" key="1">
    <citation type="journal article" date="2019" name="Int. J. Syst. Evol. Microbiol.">
        <title>The Global Catalogue of Microorganisms (GCM) 10K type strain sequencing project: providing services to taxonomists for standard genome sequencing and annotation.</title>
        <authorList>
            <consortium name="The Broad Institute Genomics Platform"/>
            <consortium name="The Broad Institute Genome Sequencing Center for Infectious Disease"/>
            <person name="Wu L."/>
            <person name="Ma J."/>
        </authorList>
    </citation>
    <scope>NUCLEOTIDE SEQUENCE [LARGE SCALE GENOMIC DNA]</scope>
    <source>
        <strain evidence="10">CCUG 58412</strain>
    </source>
</reference>
<keyword evidence="10" id="KW-1185">Reference proteome</keyword>
<organism evidence="9 10">
    <name type="scientific">Methylophilus luteus</name>
    <dbReference type="NCBI Taxonomy" id="640108"/>
    <lineage>
        <taxon>Bacteria</taxon>
        <taxon>Pseudomonadati</taxon>
        <taxon>Pseudomonadota</taxon>
        <taxon>Betaproteobacteria</taxon>
        <taxon>Nitrosomonadales</taxon>
        <taxon>Methylophilaceae</taxon>
        <taxon>Methylophilus</taxon>
    </lineage>
</organism>
<dbReference type="PROSITE" id="PS50198">
    <property type="entry name" value="PPIC_PPIASE_2"/>
    <property type="match status" value="1"/>
</dbReference>
<dbReference type="Pfam" id="PF13145">
    <property type="entry name" value="Rotamase_2"/>
    <property type="match status" value="1"/>
</dbReference>
<dbReference type="InterPro" id="IPR027304">
    <property type="entry name" value="Trigger_fact/SurA_dom_sf"/>
</dbReference>
<dbReference type="SUPFAM" id="SSF109998">
    <property type="entry name" value="Triger factor/SurA peptide-binding domain-like"/>
    <property type="match status" value="1"/>
</dbReference>
<sequence>MKFLKMMLAIACFSALPHAYAADADAIATVNGKPIKKTWVEFILRDAEARTGQKANDGMKAAVVNELVGSELAYQEAQKAGIDKQPDFLASEELARRKLLVNAFLADFIRKNPVTEAEKKEGYEQYKKELGDKEYNARHILVKTDAEAKAIIADLKKGTDFAKVAKEKSLDPNSKEKGGDLGWFAPAAAGLPKPFADAITSLKKGETTTEPVQSQFGWHVIKLIDVRALQVPPYEKIKEGIERTIQQRKLEKYMLSLKDKAKIEVIGAGAAADKKTP</sequence>
<feature type="domain" description="PpiC" evidence="8">
    <location>
        <begin position="132"/>
        <end position="225"/>
    </location>
</feature>
<accession>A0ABW3F7D3</accession>
<dbReference type="Proteomes" id="UP001597128">
    <property type="component" value="Unassembled WGS sequence"/>
</dbReference>
<dbReference type="RefSeq" id="WP_379056518.1">
    <property type="nucleotide sequence ID" value="NZ_JBHTKB010000001.1"/>
</dbReference>
<protein>
    <recommendedName>
        <fullName evidence="3">peptidylprolyl isomerase</fullName>
        <ecNumber evidence="3">5.2.1.8</ecNumber>
    </recommendedName>
</protein>
<evidence type="ECO:0000256" key="1">
    <source>
        <dbReference type="ARBA" id="ARBA00000971"/>
    </source>
</evidence>
<dbReference type="InterPro" id="IPR046357">
    <property type="entry name" value="PPIase_dom_sf"/>
</dbReference>
<dbReference type="PROSITE" id="PS01096">
    <property type="entry name" value="PPIC_PPIASE_1"/>
    <property type="match status" value="1"/>
</dbReference>
<keyword evidence="5 6" id="KW-0413">Isomerase</keyword>
<evidence type="ECO:0000256" key="3">
    <source>
        <dbReference type="ARBA" id="ARBA00013194"/>
    </source>
</evidence>
<comment type="caution">
    <text evidence="9">The sequence shown here is derived from an EMBL/GenBank/DDBJ whole genome shotgun (WGS) entry which is preliminary data.</text>
</comment>
<dbReference type="PANTHER" id="PTHR47245:SF2">
    <property type="entry name" value="PEPTIDYL-PROLYL CIS-TRANS ISOMERASE HP_0175-RELATED"/>
    <property type="match status" value="1"/>
</dbReference>
<keyword evidence="4 6" id="KW-0697">Rotamase</keyword>
<dbReference type="InterPro" id="IPR000297">
    <property type="entry name" value="PPIase_PpiC"/>
</dbReference>
<gene>
    <name evidence="9" type="ORF">ACFQ1Z_06705</name>
</gene>
<evidence type="ECO:0000256" key="4">
    <source>
        <dbReference type="ARBA" id="ARBA00023110"/>
    </source>
</evidence>
<proteinExistence type="inferred from homology"/>
<feature type="signal peptide" evidence="7">
    <location>
        <begin position="1"/>
        <end position="21"/>
    </location>
</feature>
<feature type="chain" id="PRO_5045497264" description="peptidylprolyl isomerase" evidence="7">
    <location>
        <begin position="22"/>
        <end position="277"/>
    </location>
</feature>
<evidence type="ECO:0000259" key="8">
    <source>
        <dbReference type="PROSITE" id="PS50198"/>
    </source>
</evidence>
<evidence type="ECO:0000256" key="5">
    <source>
        <dbReference type="ARBA" id="ARBA00023235"/>
    </source>
</evidence>
<dbReference type="Gene3D" id="3.10.50.40">
    <property type="match status" value="1"/>
</dbReference>
<dbReference type="SUPFAM" id="SSF54534">
    <property type="entry name" value="FKBP-like"/>
    <property type="match status" value="1"/>
</dbReference>
<comment type="similarity">
    <text evidence="2">Belongs to the PpiC/parvulin rotamase family.</text>
</comment>
<dbReference type="EMBL" id="JBHTKB010000001">
    <property type="protein sequence ID" value="MFD0913230.1"/>
    <property type="molecule type" value="Genomic_DNA"/>
</dbReference>
<dbReference type="EC" id="5.2.1.8" evidence="3"/>
<evidence type="ECO:0000256" key="6">
    <source>
        <dbReference type="PROSITE-ProRule" id="PRU00278"/>
    </source>
</evidence>
<comment type="catalytic activity">
    <reaction evidence="1">
        <text>[protein]-peptidylproline (omega=180) = [protein]-peptidylproline (omega=0)</text>
        <dbReference type="Rhea" id="RHEA:16237"/>
        <dbReference type="Rhea" id="RHEA-COMP:10747"/>
        <dbReference type="Rhea" id="RHEA-COMP:10748"/>
        <dbReference type="ChEBI" id="CHEBI:83833"/>
        <dbReference type="ChEBI" id="CHEBI:83834"/>
        <dbReference type="EC" id="5.2.1.8"/>
    </reaction>
</comment>
<evidence type="ECO:0000256" key="7">
    <source>
        <dbReference type="SAM" id="SignalP"/>
    </source>
</evidence>
<dbReference type="PANTHER" id="PTHR47245">
    <property type="entry name" value="PEPTIDYLPROLYL ISOMERASE"/>
    <property type="match status" value="1"/>
</dbReference>
<keyword evidence="7" id="KW-0732">Signal</keyword>
<evidence type="ECO:0000256" key="2">
    <source>
        <dbReference type="ARBA" id="ARBA00007656"/>
    </source>
</evidence>